<dbReference type="Proteomes" id="UP001259340">
    <property type="component" value="Unassembled WGS sequence"/>
</dbReference>
<organism evidence="1 3">
    <name type="scientific">Shewanella fidelis</name>
    <dbReference type="NCBI Taxonomy" id="173509"/>
    <lineage>
        <taxon>Bacteria</taxon>
        <taxon>Pseudomonadati</taxon>
        <taxon>Pseudomonadota</taxon>
        <taxon>Gammaproteobacteria</taxon>
        <taxon>Alteromonadales</taxon>
        <taxon>Shewanellaceae</taxon>
        <taxon>Shewanella</taxon>
    </lineage>
</organism>
<keyword evidence="4" id="KW-1185">Reference proteome</keyword>
<sequence length="216" mass="24706">MKEIFIENSHESFADFHDSEWIKDLFQLVEGSFLENEVEDFCSHWWGASRMFTLPWLLTKGVCDIAGLKDPDSLECVWNKYLENNAFKGAAWKTAENSYCSLYYAYENLIVAICCKLSGDKARVTNRDFNKKLIILLGEPTVTKVWTNSNVVLAKEIRNSIVHNGGKVTEKLEKMNFKNISGNGDVFISATDTRKLYISFKPLIRILLERALKNGC</sequence>
<protein>
    <recommendedName>
        <fullName evidence="5">RiboL-PSP-HEPN domain-containing protein</fullName>
    </recommendedName>
</protein>
<dbReference type="RefSeq" id="WP_310655403.1">
    <property type="nucleotide sequence ID" value="NZ_JAPMLA010000002.1"/>
</dbReference>
<dbReference type="EMBL" id="JAPMLE010000001">
    <property type="protein sequence ID" value="MDR8525102.1"/>
    <property type="molecule type" value="Genomic_DNA"/>
</dbReference>
<proteinExistence type="predicted"/>
<evidence type="ECO:0000313" key="4">
    <source>
        <dbReference type="Proteomes" id="UP001271263"/>
    </source>
</evidence>
<reference evidence="2 4" key="1">
    <citation type="journal article" date="2022" name="bioRxiv">
        <title>Prophages regulate Shewanella fidelis 3313 motility and biofilm formation: implications for gut colonization dynamics in Ciona robusta.</title>
        <authorList>
            <person name="Natarajan O."/>
            <person name="Gibboney S.L."/>
            <person name="Young M.N."/>
            <person name="Lim S.J."/>
            <person name="Pluta N."/>
            <person name="Atkinson C.G."/>
            <person name="Leigh B.A."/>
            <person name="Liberti A."/>
            <person name="Kees E.D."/>
            <person name="Breitbart M."/>
            <person name="Gralnick J.A."/>
            <person name="Dishaw L.J."/>
        </authorList>
    </citation>
    <scope>NUCLEOTIDE SEQUENCE [LARGE SCALE GENOMIC DNA]</scope>
    <source>
        <strain evidence="2 4">JG4066</strain>
    </source>
</reference>
<accession>A0AAW8NQW5</accession>
<comment type="caution">
    <text evidence="1">The sequence shown here is derived from an EMBL/GenBank/DDBJ whole genome shotgun (WGS) entry which is preliminary data.</text>
</comment>
<name>A0AAW8NQW5_9GAMM</name>
<gene>
    <name evidence="1" type="ORF">OS133_15875</name>
    <name evidence="2" type="ORF">OS134_03735</name>
</gene>
<dbReference type="Proteomes" id="UP001271263">
    <property type="component" value="Unassembled WGS sequence"/>
</dbReference>
<reference evidence="1" key="2">
    <citation type="submission" date="2022-11" db="EMBL/GenBank/DDBJ databases">
        <title>Prophages regulate Shewanella fidelis motility and biofilm formation: implications for gut colonization dynamics in Ciona robusta.</title>
        <authorList>
            <person name="Natarajan O."/>
            <person name="Gibboney S.L."/>
            <person name="Young M.N."/>
            <person name="Lim S.J."/>
            <person name="Pluta N."/>
            <person name="Atkinson C.G.F."/>
            <person name="Leigh B.A."/>
            <person name="Liberti A."/>
            <person name="Kees E."/>
            <person name="Breitbart M."/>
            <person name="Gralnick J."/>
            <person name="Dishaw L.J."/>
        </authorList>
    </citation>
    <scope>NUCLEOTIDE SEQUENCE</scope>
    <source>
        <strain evidence="1">3313</strain>
    </source>
</reference>
<evidence type="ECO:0008006" key="5">
    <source>
        <dbReference type="Google" id="ProtNLM"/>
    </source>
</evidence>
<dbReference type="EMBL" id="JAPMLD010000001">
    <property type="protein sequence ID" value="MDW4823184.1"/>
    <property type="molecule type" value="Genomic_DNA"/>
</dbReference>
<evidence type="ECO:0000313" key="2">
    <source>
        <dbReference type="EMBL" id="MDW4823184.1"/>
    </source>
</evidence>
<dbReference type="AlphaFoldDB" id="A0AAW8NQW5"/>
<evidence type="ECO:0000313" key="3">
    <source>
        <dbReference type="Proteomes" id="UP001259340"/>
    </source>
</evidence>
<evidence type="ECO:0000313" key="1">
    <source>
        <dbReference type="EMBL" id="MDR8525102.1"/>
    </source>
</evidence>